<feature type="transmembrane region" description="Helical" evidence="1">
    <location>
        <begin position="12"/>
        <end position="33"/>
    </location>
</feature>
<sequence>MIFQSSGMSMKKLCVNHCFVIDFIIPGICVHFVDFPLRKNKKDYNFMKDLFKFISLKSGIL</sequence>
<evidence type="ECO:0000313" key="2">
    <source>
        <dbReference type="EMBL" id="EFC99911.1"/>
    </source>
</evidence>
<dbReference type="Proteomes" id="UP000004968">
    <property type="component" value="Unassembled WGS sequence"/>
</dbReference>
<gene>
    <name evidence="2" type="ORF">CLOSTHATH_01861</name>
</gene>
<organism evidence="2 3">
    <name type="scientific">Hungatella hathewayi DSM 13479</name>
    <dbReference type="NCBI Taxonomy" id="566550"/>
    <lineage>
        <taxon>Bacteria</taxon>
        <taxon>Bacillati</taxon>
        <taxon>Bacillota</taxon>
        <taxon>Clostridia</taxon>
        <taxon>Lachnospirales</taxon>
        <taxon>Lachnospiraceae</taxon>
        <taxon>Hungatella</taxon>
    </lineage>
</organism>
<dbReference type="HOGENOM" id="CLU_2916297_0_0_9"/>
<keyword evidence="1" id="KW-1133">Transmembrane helix</keyword>
<evidence type="ECO:0000313" key="3">
    <source>
        <dbReference type="Proteomes" id="UP000004968"/>
    </source>
</evidence>
<dbReference type="EMBL" id="ACIO01000141">
    <property type="protein sequence ID" value="EFC99911.1"/>
    <property type="molecule type" value="Genomic_DNA"/>
</dbReference>
<name>D3AE32_9FIRM</name>
<protein>
    <submittedName>
        <fullName evidence="2">Uncharacterized protein</fullName>
    </submittedName>
</protein>
<reference evidence="2 3" key="1">
    <citation type="submission" date="2010-01" db="EMBL/GenBank/DDBJ databases">
        <authorList>
            <person name="Weinstock G."/>
            <person name="Sodergren E."/>
            <person name="Clifton S."/>
            <person name="Fulton L."/>
            <person name="Fulton B."/>
            <person name="Courtney L."/>
            <person name="Fronick C."/>
            <person name="Harrison M."/>
            <person name="Strong C."/>
            <person name="Farmer C."/>
            <person name="Delahaunty K."/>
            <person name="Markovic C."/>
            <person name="Hall O."/>
            <person name="Minx P."/>
            <person name="Tomlinson C."/>
            <person name="Mitreva M."/>
            <person name="Nelson J."/>
            <person name="Hou S."/>
            <person name="Wollam A."/>
            <person name="Pepin K.H."/>
            <person name="Johnson M."/>
            <person name="Bhonagiri V."/>
            <person name="Nash W.E."/>
            <person name="Warren W."/>
            <person name="Chinwalla A."/>
            <person name="Mardis E.R."/>
            <person name="Wilson R.K."/>
        </authorList>
    </citation>
    <scope>NUCLEOTIDE SEQUENCE [LARGE SCALE GENOMIC DNA]</scope>
    <source>
        <strain evidence="2 3">DSM 13479</strain>
    </source>
</reference>
<keyword evidence="1" id="KW-0472">Membrane</keyword>
<evidence type="ECO:0000256" key="1">
    <source>
        <dbReference type="SAM" id="Phobius"/>
    </source>
</evidence>
<proteinExistence type="predicted"/>
<comment type="caution">
    <text evidence="2">The sequence shown here is derived from an EMBL/GenBank/DDBJ whole genome shotgun (WGS) entry which is preliminary data.</text>
</comment>
<accession>D3AE32</accession>
<dbReference type="AlphaFoldDB" id="D3AE32"/>
<keyword evidence="1" id="KW-0812">Transmembrane</keyword>